<reference evidence="1 2" key="1">
    <citation type="submission" date="2019-06" db="EMBL/GenBank/DDBJ databases">
        <title>Pantoea dispersa Assembly.</title>
        <authorList>
            <person name="Wang J."/>
        </authorList>
    </citation>
    <scope>NUCLEOTIDE SEQUENCE [LARGE SCALE GENOMIC DNA]</scope>
    <source>
        <strain evidence="2">bio</strain>
    </source>
</reference>
<dbReference type="EMBL" id="VICF01000002">
    <property type="protein sequence ID" value="TQC75570.1"/>
    <property type="molecule type" value="Genomic_DNA"/>
</dbReference>
<gene>
    <name evidence="1" type="ORF">FK492_06520</name>
</gene>
<evidence type="ECO:0000313" key="1">
    <source>
        <dbReference type="EMBL" id="TQC75570.1"/>
    </source>
</evidence>
<sequence length="214" mass="24305">MTNLTPSEARRLIDNLHHNQTKEHGISILEEKYLAALEIALPVLEQQEKEVRWGAPKSVGQLISQLQTFEPETEITALQRIESFQDGKQIRQVPLSISWERLEGPWLAPYKGDGRKVIAFWAKPDPREDQERGEPITDNPQHATDTYRQIENDGWIEWGGGRRPSSLSVNCFVEYRSRGGDAGECLAGLLRWTKSGRASDIIAYRVIENDGREG</sequence>
<comment type="caution">
    <text evidence="1">The sequence shown here is derived from an EMBL/GenBank/DDBJ whole genome shotgun (WGS) entry which is preliminary data.</text>
</comment>
<protein>
    <submittedName>
        <fullName evidence="1">Uncharacterized protein</fullName>
    </submittedName>
</protein>
<dbReference type="RefSeq" id="WP_141495733.1">
    <property type="nucleotide sequence ID" value="NZ_VICF01000002.1"/>
</dbReference>
<keyword evidence="2" id="KW-1185">Reference proteome</keyword>
<evidence type="ECO:0000313" key="2">
    <source>
        <dbReference type="Proteomes" id="UP000319715"/>
    </source>
</evidence>
<organism evidence="1 2">
    <name type="scientific">Pantoea dispersa</name>
    <dbReference type="NCBI Taxonomy" id="59814"/>
    <lineage>
        <taxon>Bacteria</taxon>
        <taxon>Pseudomonadati</taxon>
        <taxon>Pseudomonadota</taxon>
        <taxon>Gammaproteobacteria</taxon>
        <taxon>Enterobacterales</taxon>
        <taxon>Erwiniaceae</taxon>
        <taxon>Pantoea</taxon>
    </lineage>
</organism>
<proteinExistence type="predicted"/>
<name>A0ABY3A2V2_9GAMM</name>
<accession>A0ABY3A2V2</accession>
<dbReference type="Proteomes" id="UP000319715">
    <property type="component" value="Unassembled WGS sequence"/>
</dbReference>